<gene>
    <name evidence="2" type="ORF">LCGC14_0445800</name>
</gene>
<evidence type="ECO:0000313" key="2">
    <source>
        <dbReference type="EMBL" id="KKN68923.1"/>
    </source>
</evidence>
<dbReference type="EMBL" id="LAZR01000436">
    <property type="protein sequence ID" value="KKN68923.1"/>
    <property type="molecule type" value="Genomic_DNA"/>
</dbReference>
<dbReference type="AlphaFoldDB" id="A0A0F9VT54"/>
<sequence>MSVSDVVLVAVTIVGYAVFSSLLLWEAWISWRRRK</sequence>
<keyword evidence="1" id="KW-0812">Transmembrane</keyword>
<name>A0A0F9VT54_9ZZZZ</name>
<feature type="transmembrane region" description="Helical" evidence="1">
    <location>
        <begin position="6"/>
        <end position="25"/>
    </location>
</feature>
<keyword evidence="1" id="KW-0472">Membrane</keyword>
<accession>A0A0F9VT54</accession>
<comment type="caution">
    <text evidence="2">The sequence shown here is derived from an EMBL/GenBank/DDBJ whole genome shotgun (WGS) entry which is preliminary data.</text>
</comment>
<organism evidence="2">
    <name type="scientific">marine sediment metagenome</name>
    <dbReference type="NCBI Taxonomy" id="412755"/>
    <lineage>
        <taxon>unclassified sequences</taxon>
        <taxon>metagenomes</taxon>
        <taxon>ecological metagenomes</taxon>
    </lineage>
</organism>
<protein>
    <submittedName>
        <fullName evidence="2">Uncharacterized protein</fullName>
    </submittedName>
</protein>
<keyword evidence="1" id="KW-1133">Transmembrane helix</keyword>
<evidence type="ECO:0000256" key="1">
    <source>
        <dbReference type="SAM" id="Phobius"/>
    </source>
</evidence>
<proteinExistence type="predicted"/>
<reference evidence="2" key="1">
    <citation type="journal article" date="2015" name="Nature">
        <title>Complex archaea that bridge the gap between prokaryotes and eukaryotes.</title>
        <authorList>
            <person name="Spang A."/>
            <person name="Saw J.H."/>
            <person name="Jorgensen S.L."/>
            <person name="Zaremba-Niedzwiedzka K."/>
            <person name="Martijn J."/>
            <person name="Lind A.E."/>
            <person name="van Eijk R."/>
            <person name="Schleper C."/>
            <person name="Guy L."/>
            <person name="Ettema T.J."/>
        </authorList>
    </citation>
    <scope>NUCLEOTIDE SEQUENCE</scope>
</reference>